<dbReference type="EMBL" id="KZ824423">
    <property type="protein sequence ID" value="RAL04839.1"/>
    <property type="molecule type" value="Genomic_DNA"/>
</dbReference>
<reference evidence="1 2" key="1">
    <citation type="submission" date="2018-02" db="EMBL/GenBank/DDBJ databases">
        <title>The genomes of Aspergillus section Nigri reveals drivers in fungal speciation.</title>
        <authorList>
            <consortium name="DOE Joint Genome Institute"/>
            <person name="Vesth T.C."/>
            <person name="Nybo J."/>
            <person name="Theobald S."/>
            <person name="Brandl J."/>
            <person name="Frisvad J.C."/>
            <person name="Nielsen K.F."/>
            <person name="Lyhne E.K."/>
            <person name="Kogle M.E."/>
            <person name="Kuo A."/>
            <person name="Riley R."/>
            <person name="Clum A."/>
            <person name="Nolan M."/>
            <person name="Lipzen A."/>
            <person name="Salamov A."/>
            <person name="Henrissat B."/>
            <person name="Wiebenga A."/>
            <person name="De vries R.P."/>
            <person name="Grigoriev I.V."/>
            <person name="Mortensen U.H."/>
            <person name="Andersen M.R."/>
            <person name="Baker S.E."/>
        </authorList>
    </citation>
    <scope>NUCLEOTIDE SEQUENCE [LARGE SCALE GENOMIC DNA]</scope>
    <source>
        <strain evidence="1 2">CBS 121593</strain>
    </source>
</reference>
<dbReference type="InterPro" id="IPR029021">
    <property type="entry name" value="Prot-tyrosine_phosphatase-like"/>
</dbReference>
<dbReference type="RefSeq" id="XP_025579166.1">
    <property type="nucleotide sequence ID" value="XM_025720770.1"/>
</dbReference>
<dbReference type="SUPFAM" id="SSF52799">
    <property type="entry name" value="(Phosphotyrosine protein) phosphatases II"/>
    <property type="match status" value="1"/>
</dbReference>
<evidence type="ECO:0000313" key="2">
    <source>
        <dbReference type="Proteomes" id="UP000249402"/>
    </source>
</evidence>
<keyword evidence="2" id="KW-1185">Reference proteome</keyword>
<dbReference type="InterPro" id="IPR026893">
    <property type="entry name" value="Tyr/Ser_Pase_IphP-type"/>
</dbReference>
<dbReference type="GO" id="GO:0004721">
    <property type="term" value="F:phosphoprotein phosphatase activity"/>
    <property type="evidence" value="ECO:0007669"/>
    <property type="project" value="InterPro"/>
</dbReference>
<protein>
    <recommendedName>
        <fullName evidence="3">Tyrosine specific protein phosphatases domain-containing protein</fullName>
    </recommendedName>
</protein>
<dbReference type="Pfam" id="PF13350">
    <property type="entry name" value="Y_phosphatase3"/>
    <property type="match status" value="1"/>
</dbReference>
<proteinExistence type="predicted"/>
<dbReference type="PROSITE" id="PS00383">
    <property type="entry name" value="TYR_PHOSPHATASE_1"/>
    <property type="match status" value="1"/>
</dbReference>
<gene>
    <name evidence="1" type="ORF">BO80DRAFT_431937</name>
</gene>
<dbReference type="InterPro" id="IPR016130">
    <property type="entry name" value="Tyr_Pase_AS"/>
</dbReference>
<dbReference type="AlphaFoldDB" id="A0A395HB93"/>
<dbReference type="Proteomes" id="UP000249402">
    <property type="component" value="Unassembled WGS sequence"/>
</dbReference>
<accession>A0A395HB93</accession>
<sequence>MSSCYEVFPSQDLPYPIQSRLPVISDIDGLSNFRDVGGYPVAGGGSIKKGLLFRSSNLQDVPKVGAEKLRTRHGIHAIFDLRSGIEVPPPNRHLSAIPITHAPALSDLNDDRILDYLESLATDDTSTVTAELYLWICAMSTAAFRAVFTYLRDNPQCPILIHCELGKYRTGICMAIILLMLGFSDQHIIRDYQLSQDGIKSIIPERRLKLLQLPLLVDSAVPPVALDRHFLASPDTMRKFLMRFRQTYGSGQGYLLSIGFSSDDCDIIRQNLITSPTLSWLNQL</sequence>
<organism evidence="1 2">
    <name type="scientific">Aspergillus ibericus CBS 121593</name>
    <dbReference type="NCBI Taxonomy" id="1448316"/>
    <lineage>
        <taxon>Eukaryota</taxon>
        <taxon>Fungi</taxon>
        <taxon>Dikarya</taxon>
        <taxon>Ascomycota</taxon>
        <taxon>Pezizomycotina</taxon>
        <taxon>Eurotiomycetes</taxon>
        <taxon>Eurotiomycetidae</taxon>
        <taxon>Eurotiales</taxon>
        <taxon>Aspergillaceae</taxon>
        <taxon>Aspergillus</taxon>
        <taxon>Aspergillus subgen. Circumdati</taxon>
    </lineage>
</organism>
<name>A0A395HB93_9EURO</name>
<dbReference type="PANTHER" id="PTHR31126:SF1">
    <property type="entry name" value="TYROSINE SPECIFIC PROTEIN PHOSPHATASES DOMAIN-CONTAINING PROTEIN"/>
    <property type="match status" value="1"/>
</dbReference>
<dbReference type="Gene3D" id="3.90.190.10">
    <property type="entry name" value="Protein tyrosine phosphatase superfamily"/>
    <property type="match status" value="1"/>
</dbReference>
<dbReference type="VEuPathDB" id="FungiDB:BO80DRAFT_431937"/>
<dbReference type="GeneID" id="37225635"/>
<dbReference type="PANTHER" id="PTHR31126">
    <property type="entry name" value="TYROSINE-PROTEIN PHOSPHATASE"/>
    <property type="match status" value="1"/>
</dbReference>
<evidence type="ECO:0000313" key="1">
    <source>
        <dbReference type="EMBL" id="RAL04839.1"/>
    </source>
</evidence>
<evidence type="ECO:0008006" key="3">
    <source>
        <dbReference type="Google" id="ProtNLM"/>
    </source>
</evidence>
<dbReference type="OrthoDB" id="449382at2759"/>